<dbReference type="AlphaFoldDB" id="B0D629"/>
<gene>
    <name evidence="1" type="ORF">LACBIDRAFT_318136</name>
</gene>
<keyword evidence="2" id="KW-1185">Reference proteome</keyword>
<dbReference type="InParanoid" id="B0D629"/>
<protein>
    <submittedName>
        <fullName evidence="1">Predicted protein</fullName>
    </submittedName>
</protein>
<dbReference type="HOGENOM" id="CLU_2705229_0_0_1"/>
<evidence type="ECO:0000313" key="1">
    <source>
        <dbReference type="EMBL" id="EDR09869.1"/>
    </source>
</evidence>
<dbReference type="EMBL" id="DS547098">
    <property type="protein sequence ID" value="EDR09869.1"/>
    <property type="molecule type" value="Genomic_DNA"/>
</dbReference>
<name>B0D629_LACBS</name>
<dbReference type="KEGG" id="lbc:LACBIDRAFT_318136"/>
<organism evidence="2">
    <name type="scientific">Laccaria bicolor (strain S238N-H82 / ATCC MYA-4686)</name>
    <name type="common">Bicoloured deceiver</name>
    <name type="synonym">Laccaria laccata var. bicolor</name>
    <dbReference type="NCBI Taxonomy" id="486041"/>
    <lineage>
        <taxon>Eukaryota</taxon>
        <taxon>Fungi</taxon>
        <taxon>Dikarya</taxon>
        <taxon>Basidiomycota</taxon>
        <taxon>Agaricomycotina</taxon>
        <taxon>Agaricomycetes</taxon>
        <taxon>Agaricomycetidae</taxon>
        <taxon>Agaricales</taxon>
        <taxon>Agaricineae</taxon>
        <taxon>Hydnangiaceae</taxon>
        <taxon>Laccaria</taxon>
    </lineage>
</organism>
<proteinExistence type="predicted"/>
<dbReference type="Proteomes" id="UP000001194">
    <property type="component" value="Unassembled WGS sequence"/>
</dbReference>
<sequence length="73" mass="8188">MATSFAAFPTSSQPMFLSFSTDDGSRVGHGHETDLDDLDDPHLSIRLHDNAYILQTSSQRRCQRQGINDGHKR</sequence>
<reference evidence="1 2" key="1">
    <citation type="journal article" date="2008" name="Nature">
        <title>The genome of Laccaria bicolor provides insights into mycorrhizal symbiosis.</title>
        <authorList>
            <person name="Martin F."/>
            <person name="Aerts A."/>
            <person name="Ahren D."/>
            <person name="Brun A."/>
            <person name="Danchin E.G.J."/>
            <person name="Duchaussoy F."/>
            <person name="Gibon J."/>
            <person name="Kohler A."/>
            <person name="Lindquist E."/>
            <person name="Pereda V."/>
            <person name="Salamov A."/>
            <person name="Shapiro H.J."/>
            <person name="Wuyts J."/>
            <person name="Blaudez D."/>
            <person name="Buee M."/>
            <person name="Brokstein P."/>
            <person name="Canbaeck B."/>
            <person name="Cohen D."/>
            <person name="Courty P.E."/>
            <person name="Coutinho P.M."/>
            <person name="Delaruelle C."/>
            <person name="Detter J.C."/>
            <person name="Deveau A."/>
            <person name="DiFazio S."/>
            <person name="Duplessis S."/>
            <person name="Fraissinet-Tachet L."/>
            <person name="Lucic E."/>
            <person name="Frey-Klett P."/>
            <person name="Fourrey C."/>
            <person name="Feussner I."/>
            <person name="Gay G."/>
            <person name="Grimwood J."/>
            <person name="Hoegger P.J."/>
            <person name="Jain P."/>
            <person name="Kilaru S."/>
            <person name="Labbe J."/>
            <person name="Lin Y.C."/>
            <person name="Legue V."/>
            <person name="Le Tacon F."/>
            <person name="Marmeisse R."/>
            <person name="Melayah D."/>
            <person name="Montanini B."/>
            <person name="Muratet M."/>
            <person name="Nehls U."/>
            <person name="Niculita-Hirzel H."/>
            <person name="Oudot-Le Secq M.P."/>
            <person name="Peter M."/>
            <person name="Quesneville H."/>
            <person name="Rajashekar B."/>
            <person name="Reich M."/>
            <person name="Rouhier N."/>
            <person name="Schmutz J."/>
            <person name="Yin T."/>
            <person name="Chalot M."/>
            <person name="Henrissat B."/>
            <person name="Kuees U."/>
            <person name="Lucas S."/>
            <person name="Van de Peer Y."/>
            <person name="Podila G.K."/>
            <person name="Polle A."/>
            <person name="Pukkila P.J."/>
            <person name="Richardson P.M."/>
            <person name="Rouze P."/>
            <person name="Sanders I.R."/>
            <person name="Stajich J.E."/>
            <person name="Tunlid A."/>
            <person name="Tuskan G."/>
            <person name="Grigoriev I.V."/>
        </authorList>
    </citation>
    <scope>NUCLEOTIDE SEQUENCE [LARGE SCALE GENOMIC DNA]</scope>
    <source>
        <strain evidence="2">S238N-H82 / ATCC MYA-4686</strain>
    </source>
</reference>
<accession>B0D629</accession>
<dbReference type="GeneID" id="6075099"/>
<dbReference type="RefSeq" id="XP_001879254.1">
    <property type="nucleotide sequence ID" value="XM_001879219.1"/>
</dbReference>
<evidence type="ECO:0000313" key="2">
    <source>
        <dbReference type="Proteomes" id="UP000001194"/>
    </source>
</evidence>